<feature type="compositionally biased region" description="Pro residues" evidence="1">
    <location>
        <begin position="82"/>
        <end position="95"/>
    </location>
</feature>
<feature type="compositionally biased region" description="Low complexity" evidence="1">
    <location>
        <begin position="54"/>
        <end position="64"/>
    </location>
</feature>
<gene>
    <name evidence="2" type="ORF">PYX00_009530</name>
</gene>
<feature type="region of interest" description="Disordered" evidence="1">
    <location>
        <begin position="1"/>
        <end position="100"/>
    </location>
</feature>
<organism evidence="2">
    <name type="scientific">Menopon gallinae</name>
    <name type="common">poultry shaft louse</name>
    <dbReference type="NCBI Taxonomy" id="328185"/>
    <lineage>
        <taxon>Eukaryota</taxon>
        <taxon>Metazoa</taxon>
        <taxon>Ecdysozoa</taxon>
        <taxon>Arthropoda</taxon>
        <taxon>Hexapoda</taxon>
        <taxon>Insecta</taxon>
        <taxon>Pterygota</taxon>
        <taxon>Neoptera</taxon>
        <taxon>Paraneoptera</taxon>
        <taxon>Psocodea</taxon>
        <taxon>Troctomorpha</taxon>
        <taxon>Phthiraptera</taxon>
        <taxon>Amblycera</taxon>
        <taxon>Menoponidae</taxon>
        <taxon>Menopon</taxon>
    </lineage>
</organism>
<protein>
    <submittedName>
        <fullName evidence="2">Uncharacterized protein</fullName>
    </submittedName>
</protein>
<sequence length="126" mass="14113">MLLTSPLPSPPRRRPPLPPPSLSSASTPLGSTFLFRRELPPRRKPPLKPRSSDPRPQLRLLPPYRGRKRPLQLQPPCRNRPLVPPRLALPPPLQPTPWDSTLPGLGRALRAPDSILGVENECEIFL</sequence>
<evidence type="ECO:0000256" key="1">
    <source>
        <dbReference type="SAM" id="MobiDB-lite"/>
    </source>
</evidence>
<dbReference type="EMBL" id="JARGDH010000005">
    <property type="protein sequence ID" value="KAL0267182.1"/>
    <property type="molecule type" value="Genomic_DNA"/>
</dbReference>
<comment type="caution">
    <text evidence="2">The sequence shown here is derived from an EMBL/GenBank/DDBJ whole genome shotgun (WGS) entry which is preliminary data.</text>
</comment>
<accession>A0AAW2HBJ3</accession>
<proteinExistence type="predicted"/>
<dbReference type="AlphaFoldDB" id="A0AAW2HBJ3"/>
<evidence type="ECO:0000313" key="2">
    <source>
        <dbReference type="EMBL" id="KAL0267182.1"/>
    </source>
</evidence>
<name>A0AAW2HBJ3_9NEOP</name>
<reference evidence="2" key="1">
    <citation type="journal article" date="2024" name="Gigascience">
        <title>Chromosome-level genome of the poultry shaft louse Menopon gallinae provides insight into the host-switching and adaptive evolution of parasitic lice.</title>
        <authorList>
            <person name="Xu Y."/>
            <person name="Ma L."/>
            <person name="Liu S."/>
            <person name="Liang Y."/>
            <person name="Liu Q."/>
            <person name="He Z."/>
            <person name="Tian L."/>
            <person name="Duan Y."/>
            <person name="Cai W."/>
            <person name="Li H."/>
            <person name="Song F."/>
        </authorList>
    </citation>
    <scope>NUCLEOTIDE SEQUENCE</scope>
    <source>
        <strain evidence="2">Cailab_2023a</strain>
    </source>
</reference>